<reference evidence="10 11" key="1">
    <citation type="submission" date="2021-03" db="EMBL/GenBank/DDBJ databases">
        <title>Sequencing the genomes of 1000 actinobacteria strains.</title>
        <authorList>
            <person name="Klenk H.-P."/>
        </authorList>
    </citation>
    <scope>NUCLEOTIDE SEQUENCE [LARGE SCALE GENOMIC DNA]</scope>
    <source>
        <strain evidence="10 11">DSM 44580</strain>
    </source>
</reference>
<feature type="signal peptide" evidence="8">
    <location>
        <begin position="1"/>
        <end position="30"/>
    </location>
</feature>
<dbReference type="InterPro" id="IPR029070">
    <property type="entry name" value="Chitinase_insertion_sf"/>
</dbReference>
<comment type="similarity">
    <text evidence="7">Belongs to the glycosyl hydrolase 18 family.</text>
</comment>
<dbReference type="PROSITE" id="PS51910">
    <property type="entry name" value="GH18_2"/>
    <property type="match status" value="1"/>
</dbReference>
<keyword evidence="11" id="KW-1185">Reference proteome</keyword>
<evidence type="ECO:0000256" key="5">
    <source>
        <dbReference type="ARBA" id="ARBA00023295"/>
    </source>
</evidence>
<dbReference type="RefSeq" id="WP_086782619.1">
    <property type="nucleotide sequence ID" value="NZ_JAGIOO010000001.1"/>
</dbReference>
<dbReference type="SMART" id="SM00636">
    <property type="entry name" value="Glyco_18"/>
    <property type="match status" value="1"/>
</dbReference>
<feature type="chain" id="PRO_5045245856" description="chitinase" evidence="8">
    <location>
        <begin position="31"/>
        <end position="444"/>
    </location>
</feature>
<keyword evidence="4" id="KW-0119">Carbohydrate metabolism</keyword>
<evidence type="ECO:0000256" key="6">
    <source>
        <dbReference type="RuleBase" id="RU000489"/>
    </source>
</evidence>
<dbReference type="InterPro" id="IPR011583">
    <property type="entry name" value="Chitinase_II/V-like_cat"/>
</dbReference>
<name>A0ABS5ADP7_9PSEU</name>
<dbReference type="EC" id="3.2.1.14" evidence="2"/>
<gene>
    <name evidence="10" type="ORF">JOF53_003563</name>
</gene>
<dbReference type="InterPro" id="IPR001579">
    <property type="entry name" value="Glyco_hydro_18_chit_AS"/>
</dbReference>
<dbReference type="Gene3D" id="3.10.50.10">
    <property type="match status" value="1"/>
</dbReference>
<evidence type="ECO:0000256" key="8">
    <source>
        <dbReference type="SAM" id="SignalP"/>
    </source>
</evidence>
<dbReference type="EMBL" id="JAGIOO010000001">
    <property type="protein sequence ID" value="MBP2474691.1"/>
    <property type="molecule type" value="Genomic_DNA"/>
</dbReference>
<dbReference type="CDD" id="cd06548">
    <property type="entry name" value="GH18_chitinase"/>
    <property type="match status" value="1"/>
</dbReference>
<evidence type="ECO:0000256" key="2">
    <source>
        <dbReference type="ARBA" id="ARBA00012729"/>
    </source>
</evidence>
<proteinExistence type="inferred from homology"/>
<dbReference type="Proteomes" id="UP001519363">
    <property type="component" value="Unassembled WGS sequence"/>
</dbReference>
<evidence type="ECO:0000256" key="4">
    <source>
        <dbReference type="ARBA" id="ARBA00023024"/>
    </source>
</evidence>
<dbReference type="Gene3D" id="3.20.20.80">
    <property type="entry name" value="Glycosidases"/>
    <property type="match status" value="1"/>
</dbReference>
<comment type="caution">
    <text evidence="10">The sequence shown here is derived from an EMBL/GenBank/DDBJ whole genome shotgun (WGS) entry which is preliminary data.</text>
</comment>
<dbReference type="SUPFAM" id="SSF51445">
    <property type="entry name" value="(Trans)glycosidases"/>
    <property type="match status" value="1"/>
</dbReference>
<dbReference type="InterPro" id="IPR017853">
    <property type="entry name" value="GH"/>
</dbReference>
<evidence type="ECO:0000256" key="3">
    <source>
        <dbReference type="ARBA" id="ARBA00022801"/>
    </source>
</evidence>
<keyword evidence="4" id="KW-0624">Polysaccharide degradation</keyword>
<dbReference type="PROSITE" id="PS01095">
    <property type="entry name" value="GH18_1"/>
    <property type="match status" value="1"/>
</dbReference>
<dbReference type="PANTHER" id="PTHR11177:SF317">
    <property type="entry name" value="CHITINASE 12-RELATED"/>
    <property type="match status" value="1"/>
</dbReference>
<evidence type="ECO:0000256" key="7">
    <source>
        <dbReference type="RuleBase" id="RU004453"/>
    </source>
</evidence>
<evidence type="ECO:0000313" key="11">
    <source>
        <dbReference type="Proteomes" id="UP001519363"/>
    </source>
</evidence>
<keyword evidence="5 6" id="KW-0326">Glycosidase</keyword>
<dbReference type="Pfam" id="PF00704">
    <property type="entry name" value="Glyco_hydro_18"/>
    <property type="match status" value="1"/>
</dbReference>
<evidence type="ECO:0000259" key="9">
    <source>
        <dbReference type="PROSITE" id="PS51910"/>
    </source>
</evidence>
<keyword evidence="4" id="KW-0146">Chitin degradation</keyword>
<evidence type="ECO:0000256" key="1">
    <source>
        <dbReference type="ARBA" id="ARBA00000822"/>
    </source>
</evidence>
<keyword evidence="8" id="KW-0732">Signal</keyword>
<evidence type="ECO:0000313" key="10">
    <source>
        <dbReference type="EMBL" id="MBP2474691.1"/>
    </source>
</evidence>
<dbReference type="GO" id="GO:0008843">
    <property type="term" value="F:endochitinase activity"/>
    <property type="evidence" value="ECO:0007669"/>
    <property type="project" value="UniProtKB-EC"/>
</dbReference>
<accession>A0ABS5ADP7</accession>
<dbReference type="InterPro" id="IPR050314">
    <property type="entry name" value="Glycosyl_Hydrlase_18"/>
</dbReference>
<protein>
    <recommendedName>
        <fullName evidence="2">chitinase</fullName>
        <ecNumber evidence="2">3.2.1.14</ecNumber>
    </recommendedName>
</protein>
<feature type="domain" description="GH18" evidence="9">
    <location>
        <begin position="40"/>
        <end position="444"/>
    </location>
</feature>
<dbReference type="InterPro" id="IPR001223">
    <property type="entry name" value="Glyco_hydro18_cat"/>
</dbReference>
<comment type="catalytic activity">
    <reaction evidence="1">
        <text>Random endo-hydrolysis of N-acetyl-beta-D-glucosaminide (1-&gt;4)-beta-linkages in chitin and chitodextrins.</text>
        <dbReference type="EC" id="3.2.1.14"/>
    </reaction>
</comment>
<sequence>MRTTRRRGILAAVVATTLAGLFVPTAPAVAGEQAAEHAAQRRVGYYTQWSARQFGYTVNKLVSSGTAGKLTHLNYAFGNVSEDGKCFATNETGLGEAAADYQKPHTAAESVDGVADKPDQKLAGNFNQLRKLKKKYPNLKVNISLGGWTWSKYFSNAVLTDASRKAFVKSCVDLYLKGDLPQLDGAPQGGKGAAAGIFDGIDLDWEWPGAEGAPGNVIRPEDKQNFTLALVEFRKQFAELSWRTGKHYELTAFLPAGEATMDAGIEVPKVFRLLDFATVQGYDIHGAWDAKTNHQSAIHAPAADPTPGQLDLDEVVKNYLERGAPRRSLVLGVPFYGRGWTGVTGGGTGLFQDAAGCAPSPQECGYLNYNKLKELPGFTVHRDPRAATGWLFDGTTFWNFDDAASITNKMRYIRQERLGGAMVWSLDGDTDNGELFSAIHRGLS</sequence>
<dbReference type="PANTHER" id="PTHR11177">
    <property type="entry name" value="CHITINASE"/>
    <property type="match status" value="1"/>
</dbReference>
<keyword evidence="3 6" id="KW-0378">Hydrolase</keyword>
<dbReference type="SUPFAM" id="SSF54556">
    <property type="entry name" value="Chitinase insertion domain"/>
    <property type="match status" value="1"/>
</dbReference>
<organism evidence="10 11">
    <name type="scientific">Crossiella equi</name>
    <dbReference type="NCBI Taxonomy" id="130796"/>
    <lineage>
        <taxon>Bacteria</taxon>
        <taxon>Bacillati</taxon>
        <taxon>Actinomycetota</taxon>
        <taxon>Actinomycetes</taxon>
        <taxon>Pseudonocardiales</taxon>
        <taxon>Pseudonocardiaceae</taxon>
        <taxon>Crossiella</taxon>
    </lineage>
</organism>